<dbReference type="FunFam" id="3.30.930.10:FF:000004">
    <property type="entry name" value="Alanine--tRNA ligase"/>
    <property type="match status" value="1"/>
</dbReference>
<dbReference type="CDD" id="cd00673">
    <property type="entry name" value="AlaRS_core"/>
    <property type="match status" value="1"/>
</dbReference>
<evidence type="ECO:0000256" key="13">
    <source>
        <dbReference type="SAM" id="Coils"/>
    </source>
</evidence>
<dbReference type="GO" id="GO:0004813">
    <property type="term" value="F:alanine-tRNA ligase activity"/>
    <property type="evidence" value="ECO:0007669"/>
    <property type="project" value="UniProtKB-UniRule"/>
</dbReference>
<dbReference type="Gene3D" id="3.10.310.40">
    <property type="match status" value="1"/>
</dbReference>
<dbReference type="SUPFAM" id="SSF50447">
    <property type="entry name" value="Translation proteins"/>
    <property type="match status" value="1"/>
</dbReference>
<feature type="binding site" evidence="12">
    <location>
        <position position="666"/>
    </location>
    <ligand>
        <name>Zn(2+)</name>
        <dbReference type="ChEBI" id="CHEBI:29105"/>
    </ligand>
</feature>
<dbReference type="GO" id="GO:0000049">
    <property type="term" value="F:tRNA binding"/>
    <property type="evidence" value="ECO:0007669"/>
    <property type="project" value="UniProtKB-KW"/>
</dbReference>
<dbReference type="SUPFAM" id="SSF101353">
    <property type="entry name" value="Putative anticodon-binding domain of alanyl-tRNA synthetase (AlaRS)"/>
    <property type="match status" value="1"/>
</dbReference>
<dbReference type="FunFam" id="2.40.30.130:FF:000001">
    <property type="entry name" value="Alanine--tRNA ligase"/>
    <property type="match status" value="1"/>
</dbReference>
<dbReference type="SMART" id="SM00863">
    <property type="entry name" value="tRNA_SAD"/>
    <property type="match status" value="1"/>
</dbReference>
<dbReference type="Gene3D" id="6.10.250.550">
    <property type="match status" value="1"/>
</dbReference>
<dbReference type="SUPFAM" id="SSF55186">
    <property type="entry name" value="ThrRS/AlaRS common domain"/>
    <property type="match status" value="1"/>
</dbReference>
<dbReference type="GO" id="GO:0005829">
    <property type="term" value="C:cytosol"/>
    <property type="evidence" value="ECO:0007669"/>
    <property type="project" value="TreeGrafter"/>
</dbReference>
<evidence type="ECO:0000256" key="5">
    <source>
        <dbReference type="ARBA" id="ARBA00022723"/>
    </source>
</evidence>
<keyword evidence="6 12" id="KW-0547">Nucleotide-binding</keyword>
<evidence type="ECO:0000256" key="3">
    <source>
        <dbReference type="ARBA" id="ARBA00022555"/>
    </source>
</evidence>
<keyword evidence="3 12" id="KW-0820">tRNA-binding</keyword>
<feature type="coiled-coil region" evidence="13">
    <location>
        <begin position="732"/>
        <end position="759"/>
    </location>
</feature>
<dbReference type="Gene3D" id="3.30.930.10">
    <property type="entry name" value="Bira Bifunctional Protein, Domain 2"/>
    <property type="match status" value="1"/>
</dbReference>
<evidence type="ECO:0000256" key="2">
    <source>
        <dbReference type="ARBA" id="ARBA00008226"/>
    </source>
</evidence>
<dbReference type="FunFam" id="3.10.310.40:FF:000001">
    <property type="entry name" value="Alanine--tRNA ligase"/>
    <property type="match status" value="1"/>
</dbReference>
<proteinExistence type="inferred from homology"/>
<comment type="subcellular location">
    <subcellularLocation>
        <location evidence="1 12">Cytoplasm</location>
    </subcellularLocation>
</comment>
<dbReference type="Gene3D" id="2.40.30.130">
    <property type="match status" value="1"/>
</dbReference>
<evidence type="ECO:0000256" key="10">
    <source>
        <dbReference type="ARBA" id="ARBA00022917"/>
    </source>
</evidence>
<comment type="domain">
    <text evidence="12">Consists of three domains; the N-terminal catalytic domain, the editing domain and the C-terminal C-Ala domain. The editing domain removes incorrectly charged amino acids, while the C-Ala domain, along with tRNA(Ala), serves as a bridge to cooperatively bring together the editing and aminoacylation centers thus stimulating deacylation of misacylated tRNAs.</text>
</comment>
<dbReference type="PROSITE" id="PS50860">
    <property type="entry name" value="AA_TRNA_LIGASE_II_ALA"/>
    <property type="match status" value="1"/>
</dbReference>
<evidence type="ECO:0000256" key="7">
    <source>
        <dbReference type="ARBA" id="ARBA00022833"/>
    </source>
</evidence>
<dbReference type="Pfam" id="PF07973">
    <property type="entry name" value="tRNA_SAD"/>
    <property type="match status" value="1"/>
</dbReference>
<dbReference type="GO" id="GO:0045892">
    <property type="term" value="P:negative regulation of DNA-templated transcription"/>
    <property type="evidence" value="ECO:0007669"/>
    <property type="project" value="TreeGrafter"/>
</dbReference>
<dbReference type="EC" id="6.1.1.7" evidence="12"/>
<dbReference type="FunFam" id="3.30.54.20:FF:000001">
    <property type="entry name" value="Alanine--tRNA ligase"/>
    <property type="match status" value="1"/>
</dbReference>
<evidence type="ECO:0000256" key="1">
    <source>
        <dbReference type="ARBA" id="ARBA00004496"/>
    </source>
</evidence>
<keyword evidence="5 12" id="KW-0479">Metal-binding</keyword>
<dbReference type="InterPro" id="IPR018163">
    <property type="entry name" value="Thr/Ala-tRNA-synth_IIc_edit"/>
</dbReference>
<comment type="similarity">
    <text evidence="2 12">Belongs to the class-II aminoacyl-tRNA synthetase family.</text>
</comment>
<feature type="domain" description="Alanyl-transfer RNA synthetases family profile" evidence="14">
    <location>
        <begin position="3"/>
        <end position="709"/>
    </location>
</feature>
<evidence type="ECO:0000256" key="11">
    <source>
        <dbReference type="ARBA" id="ARBA00023146"/>
    </source>
</evidence>
<dbReference type="GO" id="GO:0002161">
    <property type="term" value="F:aminoacyl-tRNA deacylase activity"/>
    <property type="evidence" value="ECO:0007669"/>
    <property type="project" value="TreeGrafter"/>
</dbReference>
<dbReference type="Pfam" id="PF01411">
    <property type="entry name" value="tRNA-synt_2c"/>
    <property type="match status" value="1"/>
</dbReference>
<evidence type="ECO:0000256" key="8">
    <source>
        <dbReference type="ARBA" id="ARBA00022840"/>
    </source>
</evidence>
<dbReference type="InterPro" id="IPR012947">
    <property type="entry name" value="tRNA_SAD"/>
</dbReference>
<comment type="cofactor">
    <cofactor evidence="12">
        <name>Zn(2+)</name>
        <dbReference type="ChEBI" id="CHEBI:29105"/>
    </cofactor>
    <text evidence="12">Binds 1 zinc ion per subunit.</text>
</comment>
<dbReference type="InterPro" id="IPR045864">
    <property type="entry name" value="aa-tRNA-synth_II/BPL/LPL"/>
</dbReference>
<keyword evidence="13" id="KW-0175">Coiled coil</keyword>
<feature type="coiled-coil region" evidence="13">
    <location>
        <begin position="346"/>
        <end position="388"/>
    </location>
</feature>
<dbReference type="InterPro" id="IPR018164">
    <property type="entry name" value="Ala-tRNA-synth_IIc_N"/>
</dbReference>
<feature type="binding site" evidence="12">
    <location>
        <position position="670"/>
    </location>
    <ligand>
        <name>Zn(2+)</name>
        <dbReference type="ChEBI" id="CHEBI:29105"/>
    </ligand>
</feature>
<evidence type="ECO:0000256" key="6">
    <source>
        <dbReference type="ARBA" id="ARBA00022741"/>
    </source>
</evidence>
<dbReference type="InterPro" id="IPR018162">
    <property type="entry name" value="Ala-tRNA-ligase_IIc_anticod-bd"/>
</dbReference>
<accession>A0A612KEJ8</accession>
<comment type="catalytic activity">
    <reaction evidence="12">
        <text>tRNA(Ala) + L-alanine + ATP = L-alanyl-tRNA(Ala) + AMP + diphosphate</text>
        <dbReference type="Rhea" id="RHEA:12540"/>
        <dbReference type="Rhea" id="RHEA-COMP:9657"/>
        <dbReference type="Rhea" id="RHEA-COMP:9923"/>
        <dbReference type="ChEBI" id="CHEBI:30616"/>
        <dbReference type="ChEBI" id="CHEBI:33019"/>
        <dbReference type="ChEBI" id="CHEBI:57972"/>
        <dbReference type="ChEBI" id="CHEBI:78442"/>
        <dbReference type="ChEBI" id="CHEBI:78497"/>
        <dbReference type="ChEBI" id="CHEBI:456215"/>
        <dbReference type="EC" id="6.1.1.7"/>
    </reaction>
</comment>
<dbReference type="Gene3D" id="3.30.54.20">
    <property type="match status" value="1"/>
</dbReference>
<evidence type="ECO:0000256" key="4">
    <source>
        <dbReference type="ARBA" id="ARBA00022598"/>
    </source>
</evidence>
<protein>
    <recommendedName>
        <fullName evidence="12">Alanine--tRNA ligase</fullName>
        <ecNumber evidence="12">6.1.1.7</ecNumber>
    </recommendedName>
    <alternativeName>
        <fullName evidence="12">Alanyl-tRNA synthetase</fullName>
        <shortName evidence="12">AlaRS</shortName>
    </alternativeName>
</protein>
<dbReference type="NCBIfam" id="TIGR00344">
    <property type="entry name" value="alaS"/>
    <property type="match status" value="1"/>
</dbReference>
<dbReference type="GO" id="GO:0006419">
    <property type="term" value="P:alanyl-tRNA aminoacylation"/>
    <property type="evidence" value="ECO:0007669"/>
    <property type="project" value="UniProtKB-UniRule"/>
</dbReference>
<dbReference type="InterPro" id="IPR023033">
    <property type="entry name" value="Ala_tRNA_ligase_euk/bac"/>
</dbReference>
<keyword evidence="8 12" id="KW-0067">ATP-binding</keyword>
<keyword evidence="4 12" id="KW-0436">Ligase</keyword>
<dbReference type="PRINTS" id="PR00980">
    <property type="entry name" value="TRNASYNTHALA"/>
</dbReference>
<feature type="binding site" evidence="12">
    <location>
        <position position="568"/>
    </location>
    <ligand>
        <name>Zn(2+)</name>
        <dbReference type="ChEBI" id="CHEBI:29105"/>
    </ligand>
</feature>
<name>A0A612KEJ8_SALET</name>
<dbReference type="Gene3D" id="3.30.980.10">
    <property type="entry name" value="Threonyl-trna Synthetase, Chain A, domain 2"/>
    <property type="match status" value="1"/>
</dbReference>
<keyword evidence="12" id="KW-0963">Cytoplasm</keyword>
<dbReference type="GO" id="GO:0008270">
    <property type="term" value="F:zinc ion binding"/>
    <property type="evidence" value="ECO:0007669"/>
    <property type="project" value="UniProtKB-UniRule"/>
</dbReference>
<comment type="caution">
    <text evidence="15">The sequence shown here is derived from an EMBL/GenBank/DDBJ whole genome shotgun (WGS) entry which is preliminary data.</text>
</comment>
<dbReference type="EMBL" id="AAKVDC010000017">
    <property type="protein sequence ID" value="ECW0479611.1"/>
    <property type="molecule type" value="Genomic_DNA"/>
</dbReference>
<keyword evidence="7 12" id="KW-0862">Zinc</keyword>
<dbReference type="InterPro" id="IPR002318">
    <property type="entry name" value="Ala-tRNA-lgiase_IIc"/>
</dbReference>
<keyword evidence="11 12" id="KW-0030">Aminoacyl-tRNA synthetase</keyword>
<dbReference type="InterPro" id="IPR018165">
    <property type="entry name" value="Ala-tRNA-synth_IIc_core"/>
</dbReference>
<dbReference type="EMBL" id="AAKVAS010000020">
    <property type="protein sequence ID" value="ECW0108650.1"/>
    <property type="molecule type" value="Genomic_DNA"/>
</dbReference>
<reference evidence="15" key="1">
    <citation type="submission" date="2019-09" db="EMBL/GenBank/DDBJ databases">
        <authorList>
            <consortium name="GenomeTrakr network: Whole genome sequencing for foodborne pathogen traceback"/>
        </authorList>
    </citation>
    <scope>NUCLEOTIDE SEQUENCE</scope>
    <source>
        <strain evidence="16">AUSMDU00020808</strain>
        <strain evidence="15">AUSMDU00020873</strain>
    </source>
</reference>
<dbReference type="InterPro" id="IPR003156">
    <property type="entry name" value="DHHA1_dom"/>
</dbReference>
<evidence type="ECO:0000313" key="16">
    <source>
        <dbReference type="EMBL" id="ECW0479611.1"/>
    </source>
</evidence>
<evidence type="ECO:0000256" key="9">
    <source>
        <dbReference type="ARBA" id="ARBA00022884"/>
    </source>
</evidence>
<comment type="function">
    <text evidence="12">Catalyzes the attachment of alanine to tRNA(Ala) in a two-step reaction: alanine is first activated by ATP to form Ala-AMP and then transferred to the acceptor end of tRNA(Ala). Also edits incorrectly charged Ser-tRNA(Ala) and Gly-tRNA(Ala) via its editing domain.</text>
</comment>
<dbReference type="SUPFAM" id="SSF55681">
    <property type="entry name" value="Class II aaRS and biotin synthetases"/>
    <property type="match status" value="1"/>
</dbReference>
<feature type="binding site" evidence="12">
    <location>
        <position position="564"/>
    </location>
    <ligand>
        <name>Zn(2+)</name>
        <dbReference type="ChEBI" id="CHEBI:29105"/>
    </ligand>
</feature>
<keyword evidence="9 12" id="KW-0694">RNA-binding</keyword>
<dbReference type="GO" id="GO:0005524">
    <property type="term" value="F:ATP binding"/>
    <property type="evidence" value="ECO:0007669"/>
    <property type="project" value="UniProtKB-UniRule"/>
</dbReference>
<comment type="subunit">
    <text evidence="12">Homotetramer.</text>
</comment>
<dbReference type="FunFam" id="3.30.980.10:FF:000004">
    <property type="entry name" value="Alanine--tRNA ligase, cytoplasmic"/>
    <property type="match status" value="1"/>
</dbReference>
<dbReference type="Pfam" id="PF02272">
    <property type="entry name" value="DHHA1"/>
    <property type="match status" value="1"/>
</dbReference>
<dbReference type="AlphaFoldDB" id="A0A612KEJ8"/>
<sequence length="876" mass="95913">MSKSTAEIRQAFLDFFHSKGHQVVASSSLVPNNDPTLLFTNAGMNQFKDVFLGLDKRNYSRATTSQRCVRAGGKHNDLENVGYTARHHTFFEMLGNFSFGDYFKHDAIQFAWELLTGENWFALPKERLWVTVYETDDEAYEIWEKEVGIPRERIIRIGDNKGAPYASDNFWQMGDTGPCGPCTEIFYDHGDHIWGGPPGSPEEDGDRYIEIWNIVFMQFNRQADGTMEPLPKPSVDTGMGLERIAAVLQHVNSNYDIDLFRTLIEAVAKVTGATDLGNKSLRVIADHIRSCAFLVADGVLPSNENRGYVLRRIIRRAVRHGNMLGAKETFFYKLVGPLIEVMGSAGEELKRQQAQVEQVLKTEEEQFARTLERGLALLDEELAKLQGDTLDGETAFRLYDTYGFPVDLTADVCRERNIKVDEAGFEAAMEEQRRRAREASGFGADYNAMIRVDSASEFKGYDHLELNGKVTALFVDGKAVEAINAGQEAVVVLDQTPFYAESGGQVGDKGELKGAGFTFAVDDTQKYGQAIGHLGKLSAGALKVGDAVQADVDEARRARIRLNHSATHLMHAALRQVLGTHVAQKGSLVSDKVLRFDFSHNEAMKPSEIREVEDLVNAQIRRNLPIETNIMELDAAKAKGAMALFGEKYDERVRVLSMGDFSTELCGGTHASRTGDIGLFRIISESGTAAGIRRIEAVTGEGAMATVHAQSDRLNDIAHLLKGDSQNLGDKVRAVLERTRQLEKELQQLKDQAAAQESANISSKAVDLNGVKLLVSELAGIEPKMLRTMVDDLKNQLGSTVIVLATVVEGKVSLIAGVSKDVTDRVKAGELIGMVAQQVGGKGGGRPDMAQAGGTDAAALPAALASVQGWVSAKLQ</sequence>
<evidence type="ECO:0000313" key="15">
    <source>
        <dbReference type="EMBL" id="ECW0108650.1"/>
    </source>
</evidence>
<gene>
    <name evidence="12 15" type="primary">alaS</name>
    <name evidence="16" type="ORF">F3P74_16365</name>
    <name evidence="15" type="ORF">F3Q63_15855</name>
</gene>
<evidence type="ECO:0000256" key="12">
    <source>
        <dbReference type="HAMAP-Rule" id="MF_00036"/>
    </source>
</evidence>
<keyword evidence="10 12" id="KW-0648">Protein biosynthesis</keyword>
<evidence type="ECO:0000259" key="14">
    <source>
        <dbReference type="PROSITE" id="PS50860"/>
    </source>
</evidence>
<dbReference type="PANTHER" id="PTHR11777:SF9">
    <property type="entry name" value="ALANINE--TRNA LIGASE, CYTOPLASMIC"/>
    <property type="match status" value="1"/>
</dbReference>
<organism evidence="15">
    <name type="scientific">Salmonella enterica I</name>
    <dbReference type="NCBI Taxonomy" id="59201"/>
    <lineage>
        <taxon>Bacteria</taxon>
        <taxon>Pseudomonadati</taxon>
        <taxon>Pseudomonadota</taxon>
        <taxon>Gammaproteobacteria</taxon>
        <taxon>Enterobacterales</taxon>
        <taxon>Enterobacteriaceae</taxon>
        <taxon>Salmonella</taxon>
    </lineage>
</organism>
<dbReference type="InterPro" id="IPR050058">
    <property type="entry name" value="Ala-tRNA_ligase"/>
</dbReference>
<dbReference type="InterPro" id="IPR009000">
    <property type="entry name" value="Transl_B-barrel_sf"/>
</dbReference>
<dbReference type="PANTHER" id="PTHR11777">
    <property type="entry name" value="ALANYL-TRNA SYNTHETASE"/>
    <property type="match status" value="1"/>
</dbReference>
<dbReference type="HAMAP" id="MF_00036_B">
    <property type="entry name" value="Ala_tRNA_synth_B"/>
    <property type="match status" value="1"/>
</dbReference>